<organism evidence="2 3">
    <name type="scientific">Acinetobacter baumannii EGD-HP18</name>
    <dbReference type="NCBI Taxonomy" id="1358412"/>
    <lineage>
        <taxon>Bacteria</taxon>
        <taxon>Pseudomonadati</taxon>
        <taxon>Pseudomonadota</taxon>
        <taxon>Gammaproteobacteria</taxon>
        <taxon>Moraxellales</taxon>
        <taxon>Moraxellaceae</taxon>
        <taxon>Acinetobacter</taxon>
        <taxon>Acinetobacter calcoaceticus/baumannii complex</taxon>
    </lineage>
</organism>
<dbReference type="RefSeq" id="WP_021511234.1">
    <property type="nucleotide sequence ID" value="NZ_AVST01000084.1"/>
</dbReference>
<evidence type="ECO:0000256" key="1">
    <source>
        <dbReference type="SAM" id="Coils"/>
    </source>
</evidence>
<gene>
    <name evidence="2" type="ORF">N173_19550</name>
</gene>
<feature type="coiled-coil region" evidence="1">
    <location>
        <begin position="92"/>
        <end position="126"/>
    </location>
</feature>
<keyword evidence="1" id="KW-0175">Coiled coil</keyword>
<accession>A0AAV3JWA3</accession>
<sequence>MSKIIIDEEMLKKYIIGFAEVNLEVEEEDIAWLANDIVEVLKEEGFTEENLTQEQLKEMQRTSDEIRYNTGLLEDVGMTTTMQQRDVGENNEESLKQQNMELASNIERLERANSELRENVEMIAEMYR</sequence>
<protein>
    <submittedName>
        <fullName evidence="2">Uncharacterized protein</fullName>
    </submittedName>
</protein>
<comment type="caution">
    <text evidence="2">The sequence shown here is derived from an EMBL/GenBank/DDBJ whole genome shotgun (WGS) entry which is preliminary data.</text>
</comment>
<evidence type="ECO:0000313" key="3">
    <source>
        <dbReference type="Proteomes" id="UP000016517"/>
    </source>
</evidence>
<dbReference type="Proteomes" id="UP000016517">
    <property type="component" value="Unassembled WGS sequence"/>
</dbReference>
<name>A0AAV3JWA3_ACIBA</name>
<evidence type="ECO:0000313" key="2">
    <source>
        <dbReference type="EMBL" id="ERH68023.1"/>
    </source>
</evidence>
<reference evidence="2 3" key="1">
    <citation type="submission" date="2013-08" db="EMBL/GenBank/DDBJ databases">
        <title>Study of Ammonical-Nitrogen removal by Nitrification Denitrification process using lab isolates.</title>
        <authorList>
            <person name="Khardenavis A.A."/>
            <person name="Pal R.R."/>
            <person name="Kapley A."/>
            <person name="Qureshi A."/>
            <person name="Purohit H.J."/>
        </authorList>
    </citation>
    <scope>NUCLEOTIDE SEQUENCE [LARGE SCALE GENOMIC DNA]</scope>
    <source>
        <strain evidence="2 3">EGD-HP18</strain>
    </source>
</reference>
<dbReference type="EMBL" id="AVST01000084">
    <property type="protein sequence ID" value="ERH68023.1"/>
    <property type="molecule type" value="Genomic_DNA"/>
</dbReference>
<dbReference type="AlphaFoldDB" id="A0AAV3JWA3"/>
<proteinExistence type="predicted"/>